<dbReference type="EMBL" id="VVIM01000011">
    <property type="protein sequence ID" value="KAB0791324.1"/>
    <property type="molecule type" value="Genomic_DNA"/>
</dbReference>
<dbReference type="AlphaFoldDB" id="A0A1Y1KWK0"/>
<keyword evidence="2" id="KW-1015">Disulfide bond</keyword>
<dbReference type="InterPro" id="IPR036084">
    <property type="entry name" value="Ser_inhib-like_sf"/>
</dbReference>
<feature type="domain" description="TIL" evidence="4">
    <location>
        <begin position="81"/>
        <end position="135"/>
    </location>
</feature>
<keyword evidence="3" id="KW-0732">Signal</keyword>
<feature type="chain" id="PRO_5036312525" description="TIL domain-containing protein" evidence="3">
    <location>
        <begin position="20"/>
        <end position="137"/>
    </location>
</feature>
<accession>A0A1Y1KWK0</accession>
<dbReference type="Proteomes" id="UP000327044">
    <property type="component" value="Unassembled WGS sequence"/>
</dbReference>
<dbReference type="CDD" id="cd19941">
    <property type="entry name" value="TIL"/>
    <property type="match status" value="2"/>
</dbReference>
<dbReference type="InterPro" id="IPR002919">
    <property type="entry name" value="TIL_dom"/>
</dbReference>
<reference evidence="6 7" key="2">
    <citation type="journal article" date="2018" name="Elife">
        <title>Firefly genomes illuminate parallel origins of bioluminescence in beetles.</title>
        <authorList>
            <person name="Fallon T.R."/>
            <person name="Lower S.E."/>
            <person name="Chang C.H."/>
            <person name="Bessho-Uehara M."/>
            <person name="Martin G.J."/>
            <person name="Bewick A.J."/>
            <person name="Behringer M."/>
            <person name="Debat H.J."/>
            <person name="Wong I."/>
            <person name="Day J.C."/>
            <person name="Suvorov A."/>
            <person name="Silva C.J."/>
            <person name="Stanger-Hall K.F."/>
            <person name="Hall D.W."/>
            <person name="Schmitz R.J."/>
            <person name="Nelson D.R."/>
            <person name="Lewis S.M."/>
            <person name="Shigenobu S."/>
            <person name="Bybee S.M."/>
            <person name="Larracuente A.M."/>
            <person name="Oba Y."/>
            <person name="Weng J.K."/>
        </authorList>
    </citation>
    <scope>NUCLEOTIDE SEQUENCE [LARGE SCALE GENOMIC DNA]</scope>
    <source>
        <strain evidence="6">1611_PpyrPB1</strain>
        <tissue evidence="6">Whole body</tissue>
    </source>
</reference>
<dbReference type="SUPFAM" id="SSF57567">
    <property type="entry name" value="Serine protease inhibitors"/>
    <property type="match status" value="2"/>
</dbReference>
<reference evidence="6" key="3">
    <citation type="submission" date="2019-08" db="EMBL/GenBank/DDBJ databases">
        <authorList>
            <consortium name="Photinus pyralis genome working group"/>
            <person name="Fallon T.R."/>
            <person name="Sander Lower S.E."/>
            <person name="Weng J.-K."/>
        </authorList>
    </citation>
    <scope>NUCLEOTIDE SEQUENCE</scope>
    <source>
        <strain evidence="6">1611_PpyrPB1</strain>
        <tissue evidence="6">Whole body</tissue>
    </source>
</reference>
<dbReference type="Pfam" id="PF01826">
    <property type="entry name" value="TIL"/>
    <property type="match status" value="2"/>
</dbReference>
<evidence type="ECO:0000256" key="2">
    <source>
        <dbReference type="ARBA" id="ARBA00023157"/>
    </source>
</evidence>
<gene>
    <name evidence="6" type="ORF">PPYR_03124</name>
</gene>
<protein>
    <recommendedName>
        <fullName evidence="4">TIL domain-containing protein</fullName>
    </recommendedName>
</protein>
<evidence type="ECO:0000313" key="5">
    <source>
        <dbReference type="EMBL" id="JAV64550.1"/>
    </source>
</evidence>
<proteinExistence type="predicted"/>
<sequence>MSRIVIVSVIVCLVQAILAEDCGPNAVHEEHVGCEPTCETPKITALCATAPQLGCKCLPHFVRDKSKNACVKVEDCPNKGCGDNESYIQTIGCEPTCAQPKVLPRCAAAPHMACRCHEGFVRDKTHNKCIKEHDCPK</sequence>
<feature type="signal peptide" evidence="3">
    <location>
        <begin position="1"/>
        <end position="19"/>
    </location>
</feature>
<evidence type="ECO:0000313" key="7">
    <source>
        <dbReference type="Proteomes" id="UP000327044"/>
    </source>
</evidence>
<keyword evidence="7" id="KW-1185">Reference proteome</keyword>
<organism evidence="5">
    <name type="scientific">Photinus pyralis</name>
    <name type="common">Common eastern firefly</name>
    <name type="synonym">Lampyris pyralis</name>
    <dbReference type="NCBI Taxonomy" id="7054"/>
    <lineage>
        <taxon>Eukaryota</taxon>
        <taxon>Metazoa</taxon>
        <taxon>Ecdysozoa</taxon>
        <taxon>Arthropoda</taxon>
        <taxon>Hexapoda</taxon>
        <taxon>Insecta</taxon>
        <taxon>Pterygota</taxon>
        <taxon>Neoptera</taxon>
        <taxon>Endopterygota</taxon>
        <taxon>Coleoptera</taxon>
        <taxon>Polyphaga</taxon>
        <taxon>Elateriformia</taxon>
        <taxon>Elateroidea</taxon>
        <taxon>Lampyridae</taxon>
        <taxon>Lampyrinae</taxon>
        <taxon>Photinus</taxon>
    </lineage>
</organism>
<dbReference type="PANTHER" id="PTHR23259:SF70">
    <property type="entry name" value="ACCESSORY GLAND PROTEIN ACP62F-RELATED"/>
    <property type="match status" value="1"/>
</dbReference>
<dbReference type="PANTHER" id="PTHR23259">
    <property type="entry name" value="RIDDLE"/>
    <property type="match status" value="1"/>
</dbReference>
<dbReference type="EMBL" id="GEZM01074442">
    <property type="protein sequence ID" value="JAV64550.1"/>
    <property type="molecule type" value="Transcribed_RNA"/>
</dbReference>
<dbReference type="InParanoid" id="A0A1Y1KWK0"/>
<keyword evidence="1" id="KW-0646">Protease inhibitor</keyword>
<dbReference type="OrthoDB" id="6236007at2759"/>
<evidence type="ECO:0000256" key="3">
    <source>
        <dbReference type="SAM" id="SignalP"/>
    </source>
</evidence>
<feature type="domain" description="TIL" evidence="4">
    <location>
        <begin position="22"/>
        <end position="76"/>
    </location>
</feature>
<name>A0A1Y1KWK0_PHOPY</name>
<evidence type="ECO:0000313" key="6">
    <source>
        <dbReference type="EMBL" id="KAB0791324.1"/>
    </source>
</evidence>
<dbReference type="GO" id="GO:0030414">
    <property type="term" value="F:peptidase inhibitor activity"/>
    <property type="evidence" value="ECO:0007669"/>
    <property type="project" value="UniProtKB-KW"/>
</dbReference>
<reference evidence="5" key="1">
    <citation type="journal article" date="2016" name="Sci. Rep.">
        <title>Molecular characterization of firefly nuptial gifts: a multi-omics approach sheds light on postcopulatory sexual selection.</title>
        <authorList>
            <person name="Al-Wathiqui N."/>
            <person name="Fallon T.R."/>
            <person name="South A."/>
            <person name="Weng J.K."/>
            <person name="Lewis S.M."/>
        </authorList>
    </citation>
    <scope>NUCLEOTIDE SEQUENCE</scope>
</reference>
<dbReference type="InterPro" id="IPR051368">
    <property type="entry name" value="SerProtInhib-TIL_Domain"/>
</dbReference>
<evidence type="ECO:0000259" key="4">
    <source>
        <dbReference type="Pfam" id="PF01826"/>
    </source>
</evidence>
<evidence type="ECO:0000256" key="1">
    <source>
        <dbReference type="ARBA" id="ARBA00022690"/>
    </source>
</evidence>
<dbReference type="Gene3D" id="2.10.25.10">
    <property type="entry name" value="Laminin"/>
    <property type="match status" value="2"/>
</dbReference>